<evidence type="ECO:0000313" key="10">
    <source>
        <dbReference type="EMBL" id="OGH59488.1"/>
    </source>
</evidence>
<comment type="function">
    <text evidence="7">Key enzyme in folate metabolism. Catalyzes an essential reaction for de novo glycine and purine synthesis, and for DNA precursor synthesis.</text>
</comment>
<dbReference type="GO" id="GO:0046654">
    <property type="term" value="P:tetrahydrofolate biosynthetic process"/>
    <property type="evidence" value="ECO:0007669"/>
    <property type="project" value="UniProtKB-UniPathway"/>
</dbReference>
<keyword evidence="5 7" id="KW-0521">NADP</keyword>
<evidence type="ECO:0000256" key="3">
    <source>
        <dbReference type="ARBA" id="ARBA00012856"/>
    </source>
</evidence>
<evidence type="ECO:0000256" key="4">
    <source>
        <dbReference type="ARBA" id="ARBA00022563"/>
    </source>
</evidence>
<dbReference type="GO" id="GO:0005829">
    <property type="term" value="C:cytosol"/>
    <property type="evidence" value="ECO:0007669"/>
    <property type="project" value="TreeGrafter"/>
</dbReference>
<accession>A0A1F6LJB2</accession>
<dbReference type="PANTHER" id="PTHR48069:SF3">
    <property type="entry name" value="DIHYDROFOLATE REDUCTASE"/>
    <property type="match status" value="1"/>
</dbReference>
<dbReference type="AlphaFoldDB" id="A0A1F6LJB2"/>
<comment type="caution">
    <text evidence="10">The sequence shown here is derived from an EMBL/GenBank/DDBJ whole genome shotgun (WGS) entry which is preliminary data.</text>
</comment>
<dbReference type="GO" id="GO:0050661">
    <property type="term" value="F:NADP binding"/>
    <property type="evidence" value="ECO:0007669"/>
    <property type="project" value="InterPro"/>
</dbReference>
<dbReference type="GO" id="GO:0046452">
    <property type="term" value="P:dihydrofolate metabolic process"/>
    <property type="evidence" value="ECO:0007669"/>
    <property type="project" value="TreeGrafter"/>
</dbReference>
<dbReference type="InterPro" id="IPR012259">
    <property type="entry name" value="DHFR"/>
</dbReference>
<evidence type="ECO:0000259" key="9">
    <source>
        <dbReference type="PROSITE" id="PS51330"/>
    </source>
</evidence>
<dbReference type="PROSITE" id="PS51330">
    <property type="entry name" value="DHFR_2"/>
    <property type="match status" value="1"/>
</dbReference>
<keyword evidence="4 7" id="KW-0554">One-carbon metabolism</keyword>
<dbReference type="GO" id="GO:0004146">
    <property type="term" value="F:dihydrofolate reductase activity"/>
    <property type="evidence" value="ECO:0007669"/>
    <property type="project" value="UniProtKB-EC"/>
</dbReference>
<proteinExistence type="inferred from homology"/>
<dbReference type="Gene3D" id="3.40.430.10">
    <property type="entry name" value="Dihydrofolate Reductase, subunit A"/>
    <property type="match status" value="1"/>
</dbReference>
<organism evidence="10 11">
    <name type="scientific">Candidatus Magasanikbacteria bacterium RIFCSPHIGHO2_01_FULL_33_34</name>
    <dbReference type="NCBI Taxonomy" id="1798671"/>
    <lineage>
        <taxon>Bacteria</taxon>
        <taxon>Candidatus Magasanikiibacteriota</taxon>
    </lineage>
</organism>
<evidence type="ECO:0000313" key="11">
    <source>
        <dbReference type="Proteomes" id="UP000177067"/>
    </source>
</evidence>
<dbReference type="EMBL" id="MFPS01000007">
    <property type="protein sequence ID" value="OGH59488.1"/>
    <property type="molecule type" value="Genomic_DNA"/>
</dbReference>
<feature type="domain" description="DHFR" evidence="9">
    <location>
        <begin position="2"/>
        <end position="168"/>
    </location>
</feature>
<evidence type="ECO:0000256" key="8">
    <source>
        <dbReference type="RuleBase" id="RU004474"/>
    </source>
</evidence>
<evidence type="ECO:0000256" key="2">
    <source>
        <dbReference type="ARBA" id="ARBA00009539"/>
    </source>
</evidence>
<protein>
    <recommendedName>
        <fullName evidence="3 7">Dihydrofolate reductase</fullName>
        <ecNumber evidence="3 7">1.5.1.3</ecNumber>
    </recommendedName>
</protein>
<evidence type="ECO:0000256" key="5">
    <source>
        <dbReference type="ARBA" id="ARBA00022857"/>
    </source>
</evidence>
<dbReference type="Pfam" id="PF00186">
    <property type="entry name" value="DHFR_1"/>
    <property type="match status" value="1"/>
</dbReference>
<dbReference type="Proteomes" id="UP000177067">
    <property type="component" value="Unassembled WGS sequence"/>
</dbReference>
<dbReference type="InterPro" id="IPR001796">
    <property type="entry name" value="DHFR_dom"/>
</dbReference>
<sequence>MPFSLISAIAKNNCIGKNNKLPWNIPEDLEHFKQLTLGKNCIMGQATFESILGYLGKPLPGRQTVVLTLNKDYTVPKGVKIFHSIEDAWETLKDEDNFVCGGATIYKLTIDKVDTLYITHVHMEVDGDAFFPEIDKNIWQEVEREDHEKFSFVTYKKVHSSEPIANNS</sequence>
<dbReference type="InterPro" id="IPR017925">
    <property type="entry name" value="DHFR_CS"/>
</dbReference>
<keyword evidence="6 7" id="KW-0560">Oxidoreductase</keyword>
<dbReference type="CDD" id="cd00209">
    <property type="entry name" value="DHFR"/>
    <property type="match status" value="1"/>
</dbReference>
<dbReference type="SUPFAM" id="SSF53597">
    <property type="entry name" value="Dihydrofolate reductase-like"/>
    <property type="match status" value="1"/>
</dbReference>
<dbReference type="GO" id="GO:0046655">
    <property type="term" value="P:folic acid metabolic process"/>
    <property type="evidence" value="ECO:0007669"/>
    <property type="project" value="TreeGrafter"/>
</dbReference>
<reference evidence="10 11" key="1">
    <citation type="journal article" date="2016" name="Nat. Commun.">
        <title>Thousands of microbial genomes shed light on interconnected biogeochemical processes in an aquifer system.</title>
        <authorList>
            <person name="Anantharaman K."/>
            <person name="Brown C.T."/>
            <person name="Hug L.A."/>
            <person name="Sharon I."/>
            <person name="Castelle C.J."/>
            <person name="Probst A.J."/>
            <person name="Thomas B.C."/>
            <person name="Singh A."/>
            <person name="Wilkins M.J."/>
            <person name="Karaoz U."/>
            <person name="Brodie E.L."/>
            <person name="Williams K.H."/>
            <person name="Hubbard S.S."/>
            <person name="Banfield J.F."/>
        </authorList>
    </citation>
    <scope>NUCLEOTIDE SEQUENCE [LARGE SCALE GENOMIC DNA]</scope>
</reference>
<dbReference type="UniPathway" id="UPA00077">
    <property type="reaction ID" value="UER00158"/>
</dbReference>
<evidence type="ECO:0000256" key="1">
    <source>
        <dbReference type="ARBA" id="ARBA00004903"/>
    </source>
</evidence>
<dbReference type="PANTHER" id="PTHR48069">
    <property type="entry name" value="DIHYDROFOLATE REDUCTASE"/>
    <property type="match status" value="1"/>
</dbReference>
<evidence type="ECO:0000256" key="6">
    <source>
        <dbReference type="ARBA" id="ARBA00023002"/>
    </source>
</evidence>
<dbReference type="GO" id="GO:0006730">
    <property type="term" value="P:one-carbon metabolic process"/>
    <property type="evidence" value="ECO:0007669"/>
    <property type="project" value="UniProtKB-KW"/>
</dbReference>
<comment type="catalytic activity">
    <reaction evidence="7">
        <text>(6S)-5,6,7,8-tetrahydrofolate + NADP(+) = 7,8-dihydrofolate + NADPH + H(+)</text>
        <dbReference type="Rhea" id="RHEA:15009"/>
        <dbReference type="ChEBI" id="CHEBI:15378"/>
        <dbReference type="ChEBI" id="CHEBI:57451"/>
        <dbReference type="ChEBI" id="CHEBI:57453"/>
        <dbReference type="ChEBI" id="CHEBI:57783"/>
        <dbReference type="ChEBI" id="CHEBI:58349"/>
        <dbReference type="EC" id="1.5.1.3"/>
    </reaction>
</comment>
<comment type="similarity">
    <text evidence="2 7 8">Belongs to the dihydrofolate reductase family.</text>
</comment>
<dbReference type="PIRSF" id="PIRSF000194">
    <property type="entry name" value="DHFR"/>
    <property type="match status" value="1"/>
</dbReference>
<dbReference type="PRINTS" id="PR00070">
    <property type="entry name" value="DHFR"/>
</dbReference>
<dbReference type="EC" id="1.5.1.3" evidence="3 7"/>
<evidence type="ECO:0000256" key="7">
    <source>
        <dbReference type="PIRNR" id="PIRNR000194"/>
    </source>
</evidence>
<name>A0A1F6LJB2_9BACT</name>
<dbReference type="InterPro" id="IPR024072">
    <property type="entry name" value="DHFR-like_dom_sf"/>
</dbReference>
<gene>
    <name evidence="10" type="ORF">A2725_01545</name>
</gene>
<dbReference type="PROSITE" id="PS00075">
    <property type="entry name" value="DHFR_1"/>
    <property type="match status" value="1"/>
</dbReference>
<comment type="pathway">
    <text evidence="1 7">Cofactor biosynthesis; tetrahydrofolate biosynthesis; 5,6,7,8-tetrahydrofolate from 7,8-dihydrofolate: step 1/1.</text>
</comment>